<gene>
    <name evidence="4" type="ORF">CFOL_v3_31182</name>
</gene>
<dbReference type="Proteomes" id="UP000187406">
    <property type="component" value="Unassembled WGS sequence"/>
</dbReference>
<dbReference type="GO" id="GO:0008610">
    <property type="term" value="P:lipid biosynthetic process"/>
    <property type="evidence" value="ECO:0007669"/>
    <property type="project" value="TreeGrafter"/>
</dbReference>
<reference evidence="5" key="1">
    <citation type="submission" date="2016-04" db="EMBL/GenBank/DDBJ databases">
        <title>Cephalotus genome sequencing.</title>
        <authorList>
            <person name="Fukushima K."/>
            <person name="Hasebe M."/>
            <person name="Fang X."/>
        </authorList>
    </citation>
    <scope>NUCLEOTIDE SEQUENCE [LARGE SCALE GENOMIC DNA]</scope>
    <source>
        <strain evidence="5">cv. St1</strain>
    </source>
</reference>
<accession>A0A1Q3D5H4</accession>
<feature type="transmembrane region" description="Helical" evidence="2">
    <location>
        <begin position="192"/>
        <end position="210"/>
    </location>
</feature>
<dbReference type="AlphaFoldDB" id="A0A1Q3D5H4"/>
<evidence type="ECO:0000256" key="1">
    <source>
        <dbReference type="ARBA" id="ARBA00022801"/>
    </source>
</evidence>
<keyword evidence="2" id="KW-0472">Membrane</keyword>
<dbReference type="GO" id="GO:0005789">
    <property type="term" value="C:endoplasmic reticulum membrane"/>
    <property type="evidence" value="ECO:0007669"/>
    <property type="project" value="TreeGrafter"/>
</dbReference>
<dbReference type="FunCoup" id="A0A1Q3D5H4">
    <property type="interactions" value="403"/>
</dbReference>
<dbReference type="GO" id="GO:0006487">
    <property type="term" value="P:protein N-linked glycosylation"/>
    <property type="evidence" value="ECO:0007669"/>
    <property type="project" value="TreeGrafter"/>
</dbReference>
<dbReference type="Pfam" id="PF01569">
    <property type="entry name" value="PAP2"/>
    <property type="match status" value="1"/>
</dbReference>
<dbReference type="Gene3D" id="1.20.144.10">
    <property type="entry name" value="Phosphatidic acid phosphatase type 2/haloperoxidase"/>
    <property type="match status" value="1"/>
</dbReference>
<evidence type="ECO:0000313" key="4">
    <source>
        <dbReference type="EMBL" id="GAV87756.1"/>
    </source>
</evidence>
<dbReference type="InterPro" id="IPR000326">
    <property type="entry name" value="PAP2/HPO"/>
</dbReference>
<proteinExistence type="predicted"/>
<feature type="transmembrane region" description="Helical" evidence="2">
    <location>
        <begin position="130"/>
        <end position="149"/>
    </location>
</feature>
<keyword evidence="2" id="KW-0812">Transmembrane</keyword>
<dbReference type="OrthoDB" id="302705at2759"/>
<keyword evidence="2" id="KW-1133">Transmembrane helix</keyword>
<feature type="domain" description="Phosphatidic acid phosphatase type 2/haloperoxidase" evidence="3">
    <location>
        <begin position="155"/>
        <end position="242"/>
    </location>
</feature>
<dbReference type="PANTHER" id="PTHR11247">
    <property type="entry name" value="PALMITOYL-PROTEIN THIOESTERASE/DOLICHYLDIPHOSPHATASE 1"/>
    <property type="match status" value="1"/>
</dbReference>
<feature type="transmembrane region" description="Helical" evidence="2">
    <location>
        <begin position="222"/>
        <end position="241"/>
    </location>
</feature>
<dbReference type="STRING" id="3775.A0A1Q3D5H4"/>
<dbReference type="InterPro" id="IPR036938">
    <property type="entry name" value="PAP2/HPO_sf"/>
</dbReference>
<comment type="caution">
    <text evidence="4">The sequence shown here is derived from an EMBL/GenBank/DDBJ whole genome shotgun (WGS) entry which is preliminary data.</text>
</comment>
<dbReference type="InParanoid" id="A0A1Q3D5H4"/>
<keyword evidence="5" id="KW-1185">Reference proteome</keyword>
<evidence type="ECO:0000259" key="3">
    <source>
        <dbReference type="Pfam" id="PF01569"/>
    </source>
</evidence>
<name>A0A1Q3D5H4_CEPFO</name>
<dbReference type="EMBL" id="BDDD01004497">
    <property type="protein sequence ID" value="GAV87756.1"/>
    <property type="molecule type" value="Genomic_DNA"/>
</dbReference>
<evidence type="ECO:0000256" key="2">
    <source>
        <dbReference type="SAM" id="Phobius"/>
    </source>
</evidence>
<organism evidence="4 5">
    <name type="scientific">Cephalotus follicularis</name>
    <name type="common">Albany pitcher plant</name>
    <dbReference type="NCBI Taxonomy" id="3775"/>
    <lineage>
        <taxon>Eukaryota</taxon>
        <taxon>Viridiplantae</taxon>
        <taxon>Streptophyta</taxon>
        <taxon>Embryophyta</taxon>
        <taxon>Tracheophyta</taxon>
        <taxon>Spermatophyta</taxon>
        <taxon>Magnoliopsida</taxon>
        <taxon>eudicotyledons</taxon>
        <taxon>Gunneridae</taxon>
        <taxon>Pentapetalae</taxon>
        <taxon>rosids</taxon>
        <taxon>fabids</taxon>
        <taxon>Oxalidales</taxon>
        <taxon>Cephalotaceae</taxon>
        <taxon>Cephalotus</taxon>
    </lineage>
</organism>
<dbReference type="SUPFAM" id="SSF48317">
    <property type="entry name" value="Acid phosphatase/Vanadium-dependent haloperoxidase"/>
    <property type="match status" value="1"/>
</dbReference>
<evidence type="ECO:0000313" key="5">
    <source>
        <dbReference type="Proteomes" id="UP000187406"/>
    </source>
</evidence>
<dbReference type="GO" id="GO:0047874">
    <property type="term" value="F:dolichyldiphosphatase activity"/>
    <property type="evidence" value="ECO:0007669"/>
    <property type="project" value="TreeGrafter"/>
</dbReference>
<sequence length="286" mass="31423">MSTIAFTVTYKLSFTESHSNKLLKPKLQILSLKPGLFDGFVSNYKKAVSRTMPALELGKTSAFKSTMSSISSSSDVDEGVNLIQQEAFVSGPTGIVVDGLESALNRLSKWIVAASFVAVILWRHDAAAMWAVMGSVLNSLLSITLKQILKHERPDSTRRSDPGMPSSHAQSIFFIVMFVILSIMELLGINGFTLALSGIALAFSSYLTWLRVSQHLHTMNQVFVGAALGSIFSILCTVLSWKPAKVSVIFCADNNGLTKNCTPFAKIYYDDMMHAVLPSNRFYRIH</sequence>
<protein>
    <submittedName>
        <fullName evidence="4">PAP2 domain-containing protein</fullName>
    </submittedName>
</protein>
<keyword evidence="1" id="KW-0378">Hydrolase</keyword>
<dbReference type="PANTHER" id="PTHR11247:SF40">
    <property type="entry name" value="LIPID PHOSPHATE PHOSPHATASE EPSILON 1, CHLOROPLASTIC"/>
    <property type="match status" value="1"/>
</dbReference>
<feature type="transmembrane region" description="Helical" evidence="2">
    <location>
        <begin position="169"/>
        <end position="186"/>
    </location>
</feature>